<gene>
    <name evidence="11" type="ORF">PEVE_00027395</name>
</gene>
<evidence type="ECO:0000256" key="8">
    <source>
        <dbReference type="ARBA" id="ARBA00023157"/>
    </source>
</evidence>
<keyword evidence="4" id="KW-0256">Endoplasmic reticulum</keyword>
<comment type="similarity">
    <text evidence="2">Belongs to the DIPK family.</text>
</comment>
<evidence type="ECO:0000256" key="3">
    <source>
        <dbReference type="ARBA" id="ARBA00022692"/>
    </source>
</evidence>
<evidence type="ECO:0000313" key="11">
    <source>
        <dbReference type="EMBL" id="CAH3025876.1"/>
    </source>
</evidence>
<dbReference type="PANTHER" id="PTHR21093:SF13">
    <property type="entry name" value="EF-HAND DOMAIN-CONTAINING PROTEIN"/>
    <property type="match status" value="1"/>
</dbReference>
<keyword evidence="7" id="KW-0472">Membrane</keyword>
<dbReference type="PANTHER" id="PTHR21093">
    <property type="entry name" value="DIVERGENT PROTEIN KINASE DOMAIN 1C-RELATED"/>
    <property type="match status" value="1"/>
</dbReference>
<dbReference type="Proteomes" id="UP001159427">
    <property type="component" value="Unassembled WGS sequence"/>
</dbReference>
<organism evidence="11 12">
    <name type="scientific">Porites evermanni</name>
    <dbReference type="NCBI Taxonomy" id="104178"/>
    <lineage>
        <taxon>Eukaryota</taxon>
        <taxon>Metazoa</taxon>
        <taxon>Cnidaria</taxon>
        <taxon>Anthozoa</taxon>
        <taxon>Hexacorallia</taxon>
        <taxon>Scleractinia</taxon>
        <taxon>Fungiina</taxon>
        <taxon>Poritidae</taxon>
        <taxon>Porites</taxon>
    </lineage>
</organism>
<evidence type="ECO:0000256" key="6">
    <source>
        <dbReference type="ARBA" id="ARBA00022989"/>
    </source>
</evidence>
<dbReference type="SMART" id="SM01299">
    <property type="entry name" value="PIP49_N"/>
    <property type="match status" value="1"/>
</dbReference>
<keyword evidence="6" id="KW-1133">Transmembrane helix</keyword>
<dbReference type="Pfam" id="PF14875">
    <property type="entry name" value="PIP49_N"/>
    <property type="match status" value="1"/>
</dbReference>
<dbReference type="InterPro" id="IPR029244">
    <property type="entry name" value="FAM69_N"/>
</dbReference>
<comment type="subcellular location">
    <subcellularLocation>
        <location evidence="1">Endoplasmic reticulum membrane</location>
        <topology evidence="1">Single-pass type II membrane protein</topology>
    </subcellularLocation>
</comment>
<evidence type="ECO:0000313" key="12">
    <source>
        <dbReference type="Proteomes" id="UP001159427"/>
    </source>
</evidence>
<keyword evidence="12" id="KW-1185">Reference proteome</keyword>
<evidence type="ECO:0000256" key="7">
    <source>
        <dbReference type="ARBA" id="ARBA00023136"/>
    </source>
</evidence>
<dbReference type="InterPro" id="IPR022049">
    <property type="entry name" value="FAM69_kinase_dom"/>
</dbReference>
<feature type="chain" id="PRO_5046137565" description="FAM69 N-terminal domain-containing protein" evidence="9">
    <location>
        <begin position="24"/>
        <end position="425"/>
    </location>
</feature>
<keyword evidence="8" id="KW-1015">Disulfide bond</keyword>
<evidence type="ECO:0000256" key="5">
    <source>
        <dbReference type="ARBA" id="ARBA00022968"/>
    </source>
</evidence>
<comment type="caution">
    <text evidence="11">The sequence shown here is derived from an EMBL/GenBank/DDBJ whole genome shotgun (WGS) entry which is preliminary data.</text>
</comment>
<keyword evidence="3" id="KW-0812">Transmembrane</keyword>
<evidence type="ECO:0000256" key="1">
    <source>
        <dbReference type="ARBA" id="ARBA00004648"/>
    </source>
</evidence>
<feature type="signal peptide" evidence="9">
    <location>
        <begin position="1"/>
        <end position="23"/>
    </location>
</feature>
<dbReference type="Pfam" id="PF12260">
    <property type="entry name" value="PIP49_C"/>
    <property type="match status" value="1"/>
</dbReference>
<sequence length="425" mass="48425">MLGWKIMVLTAVAFVFISMHVLDSRLKCNMPSVISSLCSSFEEGLVSGPLCSDLCQHFSIHVGKCLSMIPEKMVYEGDWKGLQVILKMNMDWFNTWKEIQKLTDGDVLRSYHHEVSYQVETLFGDCQACGNLTSYLMLLSDSNKDKIITATEARTFISLLHQIEPTMLMVLNESKNTVDFYGFCGGLYLLEKVPIIASQVFGEKWAFQDFSPLPDIFEPLEETFRSYLAPKIVNVAFSIPYVGTFLGDALTLTKYIVFHSFFQTYAPSENEKFEFIHSLLDAVLNVSSNPYGMLQSCDLHLGNFGVTNDSIVKVLDLDMTYPVNLLTSMFEQKQCSSDDDCWIGTKEDYLVNICEIQIPFIFRSSTILMLQKENSFCLSEAIRKLVVFCKELPFIESPEQLRDSIISVKERLRHIESTSQLEFTL</sequence>
<keyword evidence="5" id="KW-0735">Signal-anchor</keyword>
<protein>
    <recommendedName>
        <fullName evidence="10">FAM69 N-terminal domain-containing protein</fullName>
    </recommendedName>
</protein>
<feature type="domain" description="FAM69 N-terminal" evidence="10">
    <location>
        <begin position="1"/>
        <end position="139"/>
    </location>
</feature>
<name>A0ABN8M8D1_9CNID</name>
<proteinExistence type="inferred from homology"/>
<evidence type="ECO:0000256" key="4">
    <source>
        <dbReference type="ARBA" id="ARBA00022824"/>
    </source>
</evidence>
<evidence type="ECO:0000256" key="2">
    <source>
        <dbReference type="ARBA" id="ARBA00006338"/>
    </source>
</evidence>
<keyword evidence="9" id="KW-0732">Signal</keyword>
<accession>A0ABN8M8D1</accession>
<reference evidence="11 12" key="1">
    <citation type="submission" date="2022-05" db="EMBL/GenBank/DDBJ databases">
        <authorList>
            <consortium name="Genoscope - CEA"/>
            <person name="William W."/>
        </authorList>
    </citation>
    <scope>NUCLEOTIDE SEQUENCE [LARGE SCALE GENOMIC DNA]</scope>
</reference>
<evidence type="ECO:0000256" key="9">
    <source>
        <dbReference type="SAM" id="SignalP"/>
    </source>
</evidence>
<dbReference type="EMBL" id="CALNXI010000376">
    <property type="protein sequence ID" value="CAH3025876.1"/>
    <property type="molecule type" value="Genomic_DNA"/>
</dbReference>
<evidence type="ECO:0000259" key="10">
    <source>
        <dbReference type="SMART" id="SM01299"/>
    </source>
</evidence>